<name>A0A316Z2B0_9BASI</name>
<dbReference type="Pfam" id="PF06912">
    <property type="entry name" value="DUF1275"/>
    <property type="match status" value="1"/>
</dbReference>
<organism evidence="2 3">
    <name type="scientific">Tilletiopsis washingtonensis</name>
    <dbReference type="NCBI Taxonomy" id="58919"/>
    <lineage>
        <taxon>Eukaryota</taxon>
        <taxon>Fungi</taxon>
        <taxon>Dikarya</taxon>
        <taxon>Basidiomycota</taxon>
        <taxon>Ustilaginomycotina</taxon>
        <taxon>Exobasidiomycetes</taxon>
        <taxon>Entylomatales</taxon>
        <taxon>Entylomatales incertae sedis</taxon>
        <taxon>Tilletiopsis</taxon>
    </lineage>
</organism>
<keyword evidence="1" id="KW-1133">Transmembrane helix</keyword>
<feature type="transmembrane region" description="Helical" evidence="1">
    <location>
        <begin position="223"/>
        <end position="241"/>
    </location>
</feature>
<dbReference type="AlphaFoldDB" id="A0A316Z2B0"/>
<dbReference type="PANTHER" id="PTHR37488:SF2">
    <property type="entry name" value="DUF1275 DOMAIN-CONTAINING PROTEIN"/>
    <property type="match status" value="1"/>
</dbReference>
<dbReference type="STRING" id="58919.A0A316Z2B0"/>
<dbReference type="GeneID" id="37271912"/>
<reference evidence="2 3" key="1">
    <citation type="journal article" date="2018" name="Mol. Biol. Evol.">
        <title>Broad Genomic Sampling Reveals a Smut Pathogenic Ancestry of the Fungal Clade Ustilaginomycotina.</title>
        <authorList>
            <person name="Kijpornyongpan T."/>
            <person name="Mondo S.J."/>
            <person name="Barry K."/>
            <person name="Sandor L."/>
            <person name="Lee J."/>
            <person name="Lipzen A."/>
            <person name="Pangilinan J."/>
            <person name="LaButti K."/>
            <person name="Hainaut M."/>
            <person name="Henrissat B."/>
            <person name="Grigoriev I.V."/>
            <person name="Spatafora J.W."/>
            <person name="Aime M.C."/>
        </authorList>
    </citation>
    <scope>NUCLEOTIDE SEQUENCE [LARGE SCALE GENOMIC DNA]</scope>
    <source>
        <strain evidence="2 3">MCA 4186</strain>
    </source>
</reference>
<dbReference type="RefSeq" id="XP_025596206.1">
    <property type="nucleotide sequence ID" value="XM_025744368.1"/>
</dbReference>
<sequence>MSELAAADSEPDLRERARRWAAAPLSADALVWPLYLNTFGTGLLDATSVGAFGVFSSNQTGNAILLLSRAIGVRQAYAPQTGPALLTTGVSLAAFLLTAFVAGRIGLARGHRSRWWLLLSLALQAVVLLVCAVLVEVHVLPVGAYEPPELVDPALDAIPIALLAATAGLQVSQARCSGVQEVPTAMLTSPMVDLVVHPRLFAPLGASKDQDDPQGVHSRNIRLIYVSLFLAGIAVGAAVHIRSGVAAVTFFAFALRIVTAALVCLLPVES</sequence>
<evidence type="ECO:0000256" key="1">
    <source>
        <dbReference type="SAM" id="Phobius"/>
    </source>
</evidence>
<feature type="transmembrane region" description="Helical" evidence="1">
    <location>
        <begin position="84"/>
        <end position="103"/>
    </location>
</feature>
<keyword evidence="1" id="KW-0472">Membrane</keyword>
<keyword evidence="1" id="KW-0812">Transmembrane</keyword>
<protein>
    <recommendedName>
        <fullName evidence="4">DUF1275 domain protein</fullName>
    </recommendedName>
</protein>
<keyword evidence="3" id="KW-1185">Reference proteome</keyword>
<gene>
    <name evidence="2" type="ORF">FA09DRAFT_340862</name>
</gene>
<accession>A0A316Z2B0</accession>
<evidence type="ECO:0000313" key="3">
    <source>
        <dbReference type="Proteomes" id="UP000245946"/>
    </source>
</evidence>
<evidence type="ECO:0008006" key="4">
    <source>
        <dbReference type="Google" id="ProtNLM"/>
    </source>
</evidence>
<evidence type="ECO:0000313" key="2">
    <source>
        <dbReference type="EMBL" id="PWN95927.1"/>
    </source>
</evidence>
<dbReference type="Proteomes" id="UP000245946">
    <property type="component" value="Unassembled WGS sequence"/>
</dbReference>
<proteinExistence type="predicted"/>
<dbReference type="InterPro" id="IPR010699">
    <property type="entry name" value="DUF1275"/>
</dbReference>
<feature type="transmembrane region" description="Helical" evidence="1">
    <location>
        <begin position="155"/>
        <end position="172"/>
    </location>
</feature>
<dbReference type="PANTHER" id="PTHR37488">
    <property type="entry name" value="DUF1275 DOMAIN-CONTAINING PROTEIN"/>
    <property type="match status" value="1"/>
</dbReference>
<feature type="transmembrane region" description="Helical" evidence="1">
    <location>
        <begin position="115"/>
        <end position="135"/>
    </location>
</feature>
<feature type="transmembrane region" description="Helical" evidence="1">
    <location>
        <begin position="247"/>
        <end position="268"/>
    </location>
</feature>
<dbReference type="EMBL" id="KZ819302">
    <property type="protein sequence ID" value="PWN95927.1"/>
    <property type="molecule type" value="Genomic_DNA"/>
</dbReference>
<dbReference type="OrthoDB" id="5288586at2759"/>